<feature type="region of interest" description="Disordered" evidence="1">
    <location>
        <begin position="1"/>
        <end position="31"/>
    </location>
</feature>
<evidence type="ECO:0000313" key="2">
    <source>
        <dbReference type="EMBL" id="GFD32724.1"/>
    </source>
</evidence>
<name>A0A699VLS2_TANCI</name>
<protein>
    <submittedName>
        <fullName evidence="2">Uncharacterized protein</fullName>
    </submittedName>
</protein>
<gene>
    <name evidence="2" type="ORF">Tci_904693</name>
</gene>
<feature type="compositionally biased region" description="Acidic residues" evidence="1">
    <location>
        <begin position="13"/>
        <end position="22"/>
    </location>
</feature>
<reference evidence="2" key="1">
    <citation type="journal article" date="2019" name="Sci. Rep.">
        <title>Draft genome of Tanacetum cinerariifolium, the natural source of mosquito coil.</title>
        <authorList>
            <person name="Yamashiro T."/>
            <person name="Shiraishi A."/>
            <person name="Satake H."/>
            <person name="Nakayama K."/>
        </authorList>
    </citation>
    <scope>NUCLEOTIDE SEQUENCE</scope>
</reference>
<feature type="non-terminal residue" evidence="2">
    <location>
        <position position="124"/>
    </location>
</feature>
<feature type="non-terminal residue" evidence="2">
    <location>
        <position position="1"/>
    </location>
</feature>
<sequence length="124" mass="13560">LKRVGTSQRIDTSDDNVMDDESNQGRIIDEIDKDDVVALMDDKEEDKKDEEDKIAKKDEPAEVQEVVDVVTTANLITEVVTAASETVIDASTIISTTEPQVPIATITVAPEKVVAAHSRRRKGV</sequence>
<evidence type="ECO:0000256" key="1">
    <source>
        <dbReference type="SAM" id="MobiDB-lite"/>
    </source>
</evidence>
<dbReference type="AlphaFoldDB" id="A0A699VLS2"/>
<dbReference type="EMBL" id="BKCJ011427411">
    <property type="protein sequence ID" value="GFD32724.1"/>
    <property type="molecule type" value="Genomic_DNA"/>
</dbReference>
<accession>A0A699VLS2</accession>
<feature type="compositionally biased region" description="Basic and acidic residues" evidence="1">
    <location>
        <begin position="50"/>
        <end position="60"/>
    </location>
</feature>
<feature type="compositionally biased region" description="Polar residues" evidence="1">
    <location>
        <begin position="1"/>
        <end position="10"/>
    </location>
</feature>
<organism evidence="2">
    <name type="scientific">Tanacetum cinerariifolium</name>
    <name type="common">Dalmatian daisy</name>
    <name type="synonym">Chrysanthemum cinerariifolium</name>
    <dbReference type="NCBI Taxonomy" id="118510"/>
    <lineage>
        <taxon>Eukaryota</taxon>
        <taxon>Viridiplantae</taxon>
        <taxon>Streptophyta</taxon>
        <taxon>Embryophyta</taxon>
        <taxon>Tracheophyta</taxon>
        <taxon>Spermatophyta</taxon>
        <taxon>Magnoliopsida</taxon>
        <taxon>eudicotyledons</taxon>
        <taxon>Gunneridae</taxon>
        <taxon>Pentapetalae</taxon>
        <taxon>asterids</taxon>
        <taxon>campanulids</taxon>
        <taxon>Asterales</taxon>
        <taxon>Asteraceae</taxon>
        <taxon>Asteroideae</taxon>
        <taxon>Anthemideae</taxon>
        <taxon>Anthemidinae</taxon>
        <taxon>Tanacetum</taxon>
    </lineage>
</organism>
<feature type="region of interest" description="Disordered" evidence="1">
    <location>
        <begin position="41"/>
        <end position="60"/>
    </location>
</feature>
<proteinExistence type="predicted"/>
<comment type="caution">
    <text evidence="2">The sequence shown here is derived from an EMBL/GenBank/DDBJ whole genome shotgun (WGS) entry which is preliminary data.</text>
</comment>